<proteinExistence type="predicted"/>
<reference evidence="10" key="1">
    <citation type="submission" date="2009-12" db="EMBL/GenBank/DDBJ databases">
        <title>Complete sequence of Treponema azotonutricium strain ZAS-9.</title>
        <authorList>
            <person name="Tetu S.G."/>
            <person name="Matson E."/>
            <person name="Ren Q."/>
            <person name="Seshadri R."/>
            <person name="Elbourne L."/>
            <person name="Hassan K.A."/>
            <person name="Durkin A."/>
            <person name="Radune D."/>
            <person name="Mohamoud Y."/>
            <person name="Shay R."/>
            <person name="Jin S."/>
            <person name="Zhang X."/>
            <person name="Lucey K."/>
            <person name="Ballor N.R."/>
            <person name="Ottesen E."/>
            <person name="Rosenthal R."/>
            <person name="Allen A."/>
            <person name="Leadbetter J.R."/>
            <person name="Paulsen I.T."/>
        </authorList>
    </citation>
    <scope>NUCLEOTIDE SEQUENCE [LARGE SCALE GENOMIC DNA]</scope>
    <source>
        <strain evidence="10">ATCC BAA-888 / DSM 13862 / ZAS-9</strain>
    </source>
</reference>
<evidence type="ECO:0000259" key="8">
    <source>
        <dbReference type="Pfam" id="PF02687"/>
    </source>
</evidence>
<evidence type="ECO:0000313" key="9">
    <source>
        <dbReference type="EMBL" id="AEF82937.1"/>
    </source>
</evidence>
<keyword evidence="5 7" id="KW-0472">Membrane</keyword>
<evidence type="ECO:0000256" key="4">
    <source>
        <dbReference type="ARBA" id="ARBA00022989"/>
    </source>
</evidence>
<dbReference type="RefSeq" id="WP_015710072.1">
    <property type="nucleotide sequence ID" value="NC_015577.1"/>
</dbReference>
<gene>
    <name evidence="9" type="ordered locus">TREAZ_1965</name>
</gene>
<feature type="coiled-coil region" evidence="6">
    <location>
        <begin position="322"/>
        <end position="388"/>
    </location>
</feature>
<feature type="transmembrane region" description="Helical" evidence="7">
    <location>
        <begin position="1018"/>
        <end position="1037"/>
    </location>
</feature>
<dbReference type="EMBL" id="CP001841">
    <property type="protein sequence ID" value="AEF82937.1"/>
    <property type="molecule type" value="Genomic_DNA"/>
</dbReference>
<dbReference type="Proteomes" id="UP000009222">
    <property type="component" value="Chromosome"/>
</dbReference>
<evidence type="ECO:0000256" key="7">
    <source>
        <dbReference type="SAM" id="Phobius"/>
    </source>
</evidence>
<evidence type="ECO:0000256" key="2">
    <source>
        <dbReference type="ARBA" id="ARBA00022475"/>
    </source>
</evidence>
<evidence type="ECO:0000256" key="5">
    <source>
        <dbReference type="ARBA" id="ARBA00023136"/>
    </source>
</evidence>
<organism evidence="9 10">
    <name type="scientific">Leadbettera azotonutricia (strain ATCC BAA-888 / DSM 13862 / ZAS-9)</name>
    <name type="common">Treponema azotonutricium</name>
    <dbReference type="NCBI Taxonomy" id="545695"/>
    <lineage>
        <taxon>Bacteria</taxon>
        <taxon>Pseudomonadati</taxon>
        <taxon>Spirochaetota</taxon>
        <taxon>Spirochaetia</taxon>
        <taxon>Spirochaetales</taxon>
        <taxon>Breznakiellaceae</taxon>
        <taxon>Leadbettera</taxon>
    </lineage>
</organism>
<reference evidence="9 10" key="2">
    <citation type="journal article" date="2011" name="ISME J.">
        <title>RNA-seq reveals cooperative metabolic interactions between two termite-gut spirochete species in co-culture.</title>
        <authorList>
            <person name="Rosenthal A.Z."/>
            <person name="Matson E.G."/>
            <person name="Eldar A."/>
            <person name="Leadbetter J.R."/>
        </authorList>
    </citation>
    <scope>NUCLEOTIDE SEQUENCE [LARGE SCALE GENOMIC DNA]</scope>
    <source>
        <strain evidence="10">ATCC BAA-888 / DSM 13862 / ZAS-9</strain>
    </source>
</reference>
<feature type="transmembrane region" description="Helical" evidence="7">
    <location>
        <begin position="976"/>
        <end position="998"/>
    </location>
</feature>
<dbReference type="HOGENOM" id="CLU_005531_0_0_12"/>
<accession>F5YAP0</accession>
<keyword evidence="4 7" id="KW-1133">Transmembrane helix</keyword>
<protein>
    <submittedName>
        <fullName evidence="9">ABC transporter, permease protein</fullName>
    </submittedName>
</protein>
<feature type="transmembrane region" description="Helical" evidence="7">
    <location>
        <begin position="917"/>
        <end position="943"/>
    </location>
</feature>
<feature type="coiled-coil region" evidence="6">
    <location>
        <begin position="482"/>
        <end position="509"/>
    </location>
</feature>
<feature type="transmembrane region" description="Helical" evidence="7">
    <location>
        <begin position="540"/>
        <end position="557"/>
    </location>
</feature>
<keyword evidence="2" id="KW-1003">Cell membrane</keyword>
<evidence type="ECO:0000256" key="1">
    <source>
        <dbReference type="ARBA" id="ARBA00004651"/>
    </source>
</evidence>
<dbReference type="STRING" id="545695.TREAZ_1965"/>
<feature type="domain" description="ABC3 transporter permease C-terminal" evidence="8">
    <location>
        <begin position="540"/>
        <end position="660"/>
    </location>
</feature>
<dbReference type="GO" id="GO:0005886">
    <property type="term" value="C:plasma membrane"/>
    <property type="evidence" value="ECO:0007669"/>
    <property type="project" value="UniProtKB-SubCell"/>
</dbReference>
<dbReference type="PANTHER" id="PTHR30287:SF1">
    <property type="entry name" value="INNER MEMBRANE PROTEIN"/>
    <property type="match status" value="1"/>
</dbReference>
<dbReference type="AlphaFoldDB" id="F5YAP0"/>
<feature type="transmembrane region" description="Helical" evidence="7">
    <location>
        <begin position="633"/>
        <end position="654"/>
    </location>
</feature>
<keyword evidence="3 7" id="KW-0812">Transmembrane</keyword>
<dbReference type="eggNOG" id="COG1511">
    <property type="taxonomic scope" value="Bacteria"/>
</dbReference>
<evidence type="ECO:0000256" key="6">
    <source>
        <dbReference type="SAM" id="Coils"/>
    </source>
</evidence>
<evidence type="ECO:0000313" key="10">
    <source>
        <dbReference type="Proteomes" id="UP000009222"/>
    </source>
</evidence>
<dbReference type="eggNOG" id="COG0577">
    <property type="taxonomic scope" value="Bacteria"/>
</dbReference>
<feature type="transmembrane region" description="Helical" evidence="7">
    <location>
        <begin position="706"/>
        <end position="726"/>
    </location>
</feature>
<comment type="subcellular location">
    <subcellularLocation>
        <location evidence="1">Cell membrane</location>
        <topology evidence="1">Multi-pass membrane protein</topology>
    </subcellularLocation>
</comment>
<name>F5YAP0_LEAAZ</name>
<dbReference type="InterPro" id="IPR003838">
    <property type="entry name" value="ABC3_permease_C"/>
</dbReference>
<dbReference type="Pfam" id="PF02687">
    <property type="entry name" value="FtsX"/>
    <property type="match status" value="2"/>
</dbReference>
<keyword evidence="10" id="KW-1185">Reference proteome</keyword>
<dbReference type="InParanoid" id="F5YAP0"/>
<sequence>MSGKHKPRSLGKTYIKTIVREIRFSFGRFAAIFGIVALGAGFLAGLLATTPDMKISVDTYFDKTNMMDLNIKATMGITRSDIEAVSALDEITLVQGAYITDALIHTSNEETLVSRIYGLPLGNAANNDFINRMEILEGRMPEQDDECLVQQPGGFFSAIPLGSVLTIAQENAGSEDFETLADRYRVTRFTVTGIVKSPLFISTEGEPSGIGNGRLGVVLYVRDTCYSIPAYTDLFMTVTGAAARTALDTQALTDTAAAEVKSLGKLRSGIRREELLAEAWKKLSDGTAEYHSAEQTARTELGAAREKLDAGAASRDAGLAELAEAETKITQGRAQLAEERLRVTRELADNEFDLQQGEAEIASAKQTLAEAGAQLQAAGEEVEKTRNSFFRMLFPKAKQGVAQYDAGMAEYETGRLIVAENEEKLRVGRTLLEAGKAQAEVEFGKAQAELDAADAELAAGLQKLTLGEEELSAGEAAYRSTLDEATEKLQSGKEALEEGREKIKDLETAEPEWYVLDRNTNVGYVSYTLNIEKIADVARVFPVFFLLVAALVVLTTMTRMVEEERIQIGTLKALGYRKRVIAGKYLVYCGLISIFGSAAGMTLGFYGIPAIIYNAFATMGHLPPLVTRFNWTFGIISAAAALICTMGVTVSVCYRSLREKPALLMLPRSPKAGKRIFLEYISFIWKPMRFTYKVTARNIIRYKKHFFMTVTGIAGCTALMVTGFGLRDSLTNIARTQFSDILSYDLKIELKDGESLPGDYAEIHSQSAYAIAGNERLSVSMYIPKEADTLTEYIKLQDRKSRSPINFTASSVVLTEKTASMLKLKTGDPFILENAQGKQGEFTLTGITENYVGSFVYLGSEASQAVFGTALDYGTLFARTNIKTEQEKDELISRLLSEDAVAGAEFTSRTQESYNNLLASISYVVLILIIAAGGLAMIVLYNLTNININERTKELATLRVLGFHQAEAAAYIFREITVLSIAGAAAGLLLGIPLHRFVIGVAETTDLMFGRHISSMSFILSAVITLFFSGAVDLLMLKKIRTIKMAESMKAVD</sequence>
<keyword evidence="6" id="KW-0175">Coiled coil</keyword>
<dbReference type="InterPro" id="IPR038766">
    <property type="entry name" value="Membrane_comp_ABC_pdt"/>
</dbReference>
<evidence type="ECO:0000256" key="3">
    <source>
        <dbReference type="ARBA" id="ARBA00022692"/>
    </source>
</evidence>
<feature type="transmembrane region" description="Helical" evidence="7">
    <location>
        <begin position="26"/>
        <end position="48"/>
    </location>
</feature>
<feature type="transmembrane region" description="Helical" evidence="7">
    <location>
        <begin position="585"/>
        <end position="613"/>
    </location>
</feature>
<dbReference type="PANTHER" id="PTHR30287">
    <property type="entry name" value="MEMBRANE COMPONENT OF PREDICTED ABC SUPERFAMILY METABOLITE UPTAKE TRANSPORTER"/>
    <property type="match status" value="1"/>
</dbReference>
<dbReference type="KEGG" id="taz:TREAZ_1965"/>
<feature type="domain" description="ABC3 transporter permease C-terminal" evidence="8">
    <location>
        <begin position="927"/>
        <end position="1043"/>
    </location>
</feature>